<name>A0A0Q9WP81_DROWI</name>
<dbReference type="InterPro" id="IPR009003">
    <property type="entry name" value="Peptidase_S1_PA"/>
</dbReference>
<protein>
    <recommendedName>
        <fullName evidence="2">Peptidase S1 domain-containing protein</fullName>
    </recommendedName>
</protein>
<dbReference type="GO" id="GO:0006508">
    <property type="term" value="P:proteolysis"/>
    <property type="evidence" value="ECO:0007669"/>
    <property type="project" value="InterPro"/>
</dbReference>
<dbReference type="InterPro" id="IPR018114">
    <property type="entry name" value="TRYPSIN_HIS"/>
</dbReference>
<dbReference type="PROSITE" id="PS00134">
    <property type="entry name" value="TRYPSIN_HIS"/>
    <property type="match status" value="1"/>
</dbReference>
<dbReference type="PRINTS" id="PR00722">
    <property type="entry name" value="CHYMOTRYPSIN"/>
</dbReference>
<dbReference type="FunFam" id="2.40.10.10:FF:000068">
    <property type="entry name" value="transmembrane protease serine 2"/>
    <property type="match status" value="1"/>
</dbReference>
<evidence type="ECO:0000259" key="2">
    <source>
        <dbReference type="PROSITE" id="PS50240"/>
    </source>
</evidence>
<dbReference type="InterPro" id="IPR001254">
    <property type="entry name" value="Trypsin_dom"/>
</dbReference>
<organism evidence="3 4">
    <name type="scientific">Drosophila willistoni</name>
    <name type="common">Fruit fly</name>
    <dbReference type="NCBI Taxonomy" id="7260"/>
    <lineage>
        <taxon>Eukaryota</taxon>
        <taxon>Metazoa</taxon>
        <taxon>Ecdysozoa</taxon>
        <taxon>Arthropoda</taxon>
        <taxon>Hexapoda</taxon>
        <taxon>Insecta</taxon>
        <taxon>Pterygota</taxon>
        <taxon>Neoptera</taxon>
        <taxon>Endopterygota</taxon>
        <taxon>Diptera</taxon>
        <taxon>Brachycera</taxon>
        <taxon>Muscomorpha</taxon>
        <taxon>Ephydroidea</taxon>
        <taxon>Drosophilidae</taxon>
        <taxon>Drosophila</taxon>
        <taxon>Sophophora</taxon>
    </lineage>
</organism>
<dbReference type="SMR" id="A0A0Q9WP81"/>
<dbReference type="Proteomes" id="UP000007798">
    <property type="component" value="Unassembled WGS sequence"/>
</dbReference>
<dbReference type="KEGG" id="dwi:26529398"/>
<keyword evidence="4" id="KW-1185">Reference proteome</keyword>
<dbReference type="Gene3D" id="2.40.10.10">
    <property type="entry name" value="Trypsin-like serine proteases"/>
    <property type="match status" value="2"/>
</dbReference>
<dbReference type="PANTHER" id="PTHR24252">
    <property type="entry name" value="ACROSIN-RELATED"/>
    <property type="match status" value="1"/>
</dbReference>
<evidence type="ECO:0000313" key="3">
    <source>
        <dbReference type="EMBL" id="KRF97664.1"/>
    </source>
</evidence>
<dbReference type="GO" id="GO:0004252">
    <property type="term" value="F:serine-type endopeptidase activity"/>
    <property type="evidence" value="ECO:0007669"/>
    <property type="project" value="InterPro"/>
</dbReference>
<dbReference type="InterPro" id="IPR001314">
    <property type="entry name" value="Peptidase_S1A"/>
</dbReference>
<accession>A0A0Q9WP81</accession>
<reference evidence="3 4" key="1">
    <citation type="journal article" date="2007" name="Nature">
        <title>Evolution of genes and genomes on the Drosophila phylogeny.</title>
        <authorList>
            <consortium name="Drosophila 12 Genomes Consortium"/>
            <person name="Clark A.G."/>
            <person name="Eisen M.B."/>
            <person name="Smith D.R."/>
            <person name="Bergman C.M."/>
            <person name="Oliver B."/>
            <person name="Markow T.A."/>
            <person name="Kaufman T.C."/>
            <person name="Kellis M."/>
            <person name="Gelbart W."/>
            <person name="Iyer V.N."/>
            <person name="Pollard D.A."/>
            <person name="Sackton T.B."/>
            <person name="Larracuente A.M."/>
            <person name="Singh N.D."/>
            <person name="Abad J.P."/>
            <person name="Abt D.N."/>
            <person name="Adryan B."/>
            <person name="Aguade M."/>
            <person name="Akashi H."/>
            <person name="Anderson W.W."/>
            <person name="Aquadro C.F."/>
            <person name="Ardell D.H."/>
            <person name="Arguello R."/>
            <person name="Artieri C.G."/>
            <person name="Barbash D.A."/>
            <person name="Barker D."/>
            <person name="Barsanti P."/>
            <person name="Batterham P."/>
            <person name="Batzoglou S."/>
            <person name="Begun D."/>
            <person name="Bhutkar A."/>
            <person name="Blanco E."/>
            <person name="Bosak S.A."/>
            <person name="Bradley R.K."/>
            <person name="Brand A.D."/>
            <person name="Brent M.R."/>
            <person name="Brooks A.N."/>
            <person name="Brown R.H."/>
            <person name="Butlin R.K."/>
            <person name="Caggese C."/>
            <person name="Calvi B.R."/>
            <person name="Bernardo de Carvalho A."/>
            <person name="Caspi A."/>
            <person name="Castrezana S."/>
            <person name="Celniker S.E."/>
            <person name="Chang J.L."/>
            <person name="Chapple C."/>
            <person name="Chatterji S."/>
            <person name="Chinwalla A."/>
            <person name="Civetta A."/>
            <person name="Clifton S.W."/>
            <person name="Comeron J.M."/>
            <person name="Costello J.C."/>
            <person name="Coyne J.A."/>
            <person name="Daub J."/>
            <person name="David R.G."/>
            <person name="Delcher A.L."/>
            <person name="Delehaunty K."/>
            <person name="Do C.B."/>
            <person name="Ebling H."/>
            <person name="Edwards K."/>
            <person name="Eickbush T."/>
            <person name="Evans J.D."/>
            <person name="Filipski A."/>
            <person name="Findeiss S."/>
            <person name="Freyhult E."/>
            <person name="Fulton L."/>
            <person name="Fulton R."/>
            <person name="Garcia A.C."/>
            <person name="Gardiner A."/>
            <person name="Garfield D.A."/>
            <person name="Garvin B.E."/>
            <person name="Gibson G."/>
            <person name="Gilbert D."/>
            <person name="Gnerre S."/>
            <person name="Godfrey J."/>
            <person name="Good R."/>
            <person name="Gotea V."/>
            <person name="Gravely B."/>
            <person name="Greenberg A.J."/>
            <person name="Griffiths-Jones S."/>
            <person name="Gross S."/>
            <person name="Guigo R."/>
            <person name="Gustafson E.A."/>
            <person name="Haerty W."/>
            <person name="Hahn M.W."/>
            <person name="Halligan D.L."/>
            <person name="Halpern A.L."/>
            <person name="Halter G.M."/>
            <person name="Han M.V."/>
            <person name="Heger A."/>
            <person name="Hillier L."/>
            <person name="Hinrichs A.S."/>
            <person name="Holmes I."/>
            <person name="Hoskins R.A."/>
            <person name="Hubisz M.J."/>
            <person name="Hultmark D."/>
            <person name="Huntley M.A."/>
            <person name="Jaffe D.B."/>
            <person name="Jagadeeshan S."/>
            <person name="Jeck W.R."/>
            <person name="Johnson J."/>
            <person name="Jones C.D."/>
            <person name="Jordan W.C."/>
            <person name="Karpen G.H."/>
            <person name="Kataoka E."/>
            <person name="Keightley P.D."/>
            <person name="Kheradpour P."/>
            <person name="Kirkness E.F."/>
            <person name="Koerich L.B."/>
            <person name="Kristiansen K."/>
            <person name="Kudrna D."/>
            <person name="Kulathinal R.J."/>
            <person name="Kumar S."/>
            <person name="Kwok R."/>
            <person name="Lander E."/>
            <person name="Langley C.H."/>
            <person name="Lapoint R."/>
            <person name="Lazzaro B.P."/>
            <person name="Lee S.J."/>
            <person name="Levesque L."/>
            <person name="Li R."/>
            <person name="Lin C.F."/>
            <person name="Lin M.F."/>
            <person name="Lindblad-Toh K."/>
            <person name="Llopart A."/>
            <person name="Long M."/>
            <person name="Low L."/>
            <person name="Lozovsky E."/>
            <person name="Lu J."/>
            <person name="Luo M."/>
            <person name="Machado C.A."/>
            <person name="Makalowski W."/>
            <person name="Marzo M."/>
            <person name="Matsuda M."/>
            <person name="Matzkin L."/>
            <person name="McAllister B."/>
            <person name="McBride C.S."/>
            <person name="McKernan B."/>
            <person name="McKernan K."/>
            <person name="Mendez-Lago M."/>
            <person name="Minx P."/>
            <person name="Mollenhauer M.U."/>
            <person name="Montooth K."/>
            <person name="Mount S.M."/>
            <person name="Mu X."/>
            <person name="Myers E."/>
            <person name="Negre B."/>
            <person name="Newfeld S."/>
            <person name="Nielsen R."/>
            <person name="Noor M.A."/>
            <person name="O'Grady P."/>
            <person name="Pachter L."/>
            <person name="Papaceit M."/>
            <person name="Parisi M.J."/>
            <person name="Parisi M."/>
            <person name="Parts L."/>
            <person name="Pedersen J.S."/>
            <person name="Pesole G."/>
            <person name="Phillippy A.M."/>
            <person name="Ponting C.P."/>
            <person name="Pop M."/>
            <person name="Porcelli D."/>
            <person name="Powell J.R."/>
            <person name="Prohaska S."/>
            <person name="Pruitt K."/>
            <person name="Puig M."/>
            <person name="Quesneville H."/>
            <person name="Ram K.R."/>
            <person name="Rand D."/>
            <person name="Rasmussen M.D."/>
            <person name="Reed L.K."/>
            <person name="Reenan R."/>
            <person name="Reily A."/>
            <person name="Remington K.A."/>
            <person name="Rieger T.T."/>
            <person name="Ritchie M.G."/>
            <person name="Robin C."/>
            <person name="Rogers Y.H."/>
            <person name="Rohde C."/>
            <person name="Rozas J."/>
            <person name="Rubenfield M.J."/>
            <person name="Ruiz A."/>
            <person name="Russo S."/>
            <person name="Salzberg S.L."/>
            <person name="Sanchez-Gracia A."/>
            <person name="Saranga D.J."/>
            <person name="Sato H."/>
            <person name="Schaeffer S.W."/>
            <person name="Schatz M.C."/>
            <person name="Schlenke T."/>
            <person name="Schwartz R."/>
            <person name="Segarra C."/>
            <person name="Singh R.S."/>
            <person name="Sirot L."/>
            <person name="Sirota M."/>
            <person name="Sisneros N.B."/>
            <person name="Smith C.D."/>
            <person name="Smith T.F."/>
            <person name="Spieth J."/>
            <person name="Stage D.E."/>
            <person name="Stark A."/>
            <person name="Stephan W."/>
            <person name="Strausberg R.L."/>
            <person name="Strempel S."/>
            <person name="Sturgill D."/>
            <person name="Sutton G."/>
            <person name="Sutton G.G."/>
            <person name="Tao W."/>
            <person name="Teichmann S."/>
            <person name="Tobari Y.N."/>
            <person name="Tomimura Y."/>
            <person name="Tsolas J.M."/>
            <person name="Valente V.L."/>
            <person name="Venter E."/>
            <person name="Venter J.C."/>
            <person name="Vicario S."/>
            <person name="Vieira F.G."/>
            <person name="Vilella A.J."/>
            <person name="Villasante A."/>
            <person name="Walenz B."/>
            <person name="Wang J."/>
            <person name="Wasserman M."/>
            <person name="Watts T."/>
            <person name="Wilson D."/>
            <person name="Wilson R.K."/>
            <person name="Wing R.A."/>
            <person name="Wolfner M.F."/>
            <person name="Wong A."/>
            <person name="Wong G.K."/>
            <person name="Wu C.I."/>
            <person name="Wu G."/>
            <person name="Yamamoto D."/>
            <person name="Yang H.P."/>
            <person name="Yang S.P."/>
            <person name="Yorke J.A."/>
            <person name="Yoshida K."/>
            <person name="Zdobnov E."/>
            <person name="Zhang P."/>
            <person name="Zhang Y."/>
            <person name="Zimin A.V."/>
            <person name="Baldwin J."/>
            <person name="Abdouelleil A."/>
            <person name="Abdulkadir J."/>
            <person name="Abebe A."/>
            <person name="Abera B."/>
            <person name="Abreu J."/>
            <person name="Acer S.C."/>
            <person name="Aftuck L."/>
            <person name="Alexander A."/>
            <person name="An P."/>
            <person name="Anderson E."/>
            <person name="Anderson S."/>
            <person name="Arachi H."/>
            <person name="Azer M."/>
            <person name="Bachantsang P."/>
            <person name="Barry A."/>
            <person name="Bayul T."/>
            <person name="Berlin A."/>
            <person name="Bessette D."/>
            <person name="Bloom T."/>
            <person name="Blye J."/>
            <person name="Boguslavskiy L."/>
            <person name="Bonnet C."/>
            <person name="Boukhgalter B."/>
            <person name="Bourzgui I."/>
            <person name="Brown A."/>
            <person name="Cahill P."/>
            <person name="Channer S."/>
            <person name="Cheshatsang Y."/>
            <person name="Chuda L."/>
            <person name="Citroen M."/>
            <person name="Collymore A."/>
            <person name="Cooke P."/>
            <person name="Costello M."/>
            <person name="D'Aco K."/>
            <person name="Daza R."/>
            <person name="De Haan G."/>
            <person name="DeGray S."/>
            <person name="DeMaso C."/>
            <person name="Dhargay N."/>
            <person name="Dooley K."/>
            <person name="Dooley E."/>
            <person name="Doricent M."/>
            <person name="Dorje P."/>
            <person name="Dorjee K."/>
            <person name="Dupes A."/>
            <person name="Elong R."/>
            <person name="Falk J."/>
            <person name="Farina A."/>
            <person name="Faro S."/>
            <person name="Ferguson D."/>
            <person name="Fisher S."/>
            <person name="Foley C.D."/>
            <person name="Franke A."/>
            <person name="Friedrich D."/>
            <person name="Gadbois L."/>
            <person name="Gearin G."/>
            <person name="Gearin C.R."/>
            <person name="Giannoukos G."/>
            <person name="Goode T."/>
            <person name="Graham J."/>
            <person name="Grandbois E."/>
            <person name="Grewal S."/>
            <person name="Gyaltsen K."/>
            <person name="Hafez N."/>
            <person name="Hagos B."/>
            <person name="Hall J."/>
            <person name="Henson C."/>
            <person name="Hollinger A."/>
            <person name="Honan T."/>
            <person name="Huard M.D."/>
            <person name="Hughes L."/>
            <person name="Hurhula B."/>
            <person name="Husby M.E."/>
            <person name="Kamat A."/>
            <person name="Kanga B."/>
            <person name="Kashin S."/>
            <person name="Khazanovich D."/>
            <person name="Kisner P."/>
            <person name="Lance K."/>
            <person name="Lara M."/>
            <person name="Lee W."/>
            <person name="Lennon N."/>
            <person name="Letendre F."/>
            <person name="LeVine R."/>
            <person name="Lipovsky A."/>
            <person name="Liu X."/>
            <person name="Liu J."/>
            <person name="Liu S."/>
            <person name="Lokyitsang T."/>
            <person name="Lokyitsang Y."/>
            <person name="Lubonja R."/>
            <person name="Lui A."/>
            <person name="MacDonald P."/>
            <person name="Magnisalis V."/>
            <person name="Maru K."/>
            <person name="Matthews C."/>
            <person name="McCusker W."/>
            <person name="McDonough S."/>
            <person name="Mehta T."/>
            <person name="Meldrim J."/>
            <person name="Meneus L."/>
            <person name="Mihai O."/>
            <person name="Mihalev A."/>
            <person name="Mihova T."/>
            <person name="Mittelman R."/>
            <person name="Mlenga V."/>
            <person name="Montmayeur A."/>
            <person name="Mulrain L."/>
            <person name="Navidi A."/>
            <person name="Naylor J."/>
            <person name="Negash T."/>
            <person name="Nguyen T."/>
            <person name="Nguyen N."/>
            <person name="Nicol R."/>
            <person name="Norbu C."/>
            <person name="Norbu N."/>
            <person name="Novod N."/>
            <person name="O'Neill B."/>
            <person name="Osman S."/>
            <person name="Markiewicz E."/>
            <person name="Oyono O.L."/>
            <person name="Patti C."/>
            <person name="Phunkhang P."/>
            <person name="Pierre F."/>
            <person name="Priest M."/>
            <person name="Raghuraman S."/>
            <person name="Rege F."/>
            <person name="Reyes R."/>
            <person name="Rise C."/>
            <person name="Rogov P."/>
            <person name="Ross K."/>
            <person name="Ryan E."/>
            <person name="Settipalli S."/>
            <person name="Shea T."/>
            <person name="Sherpa N."/>
            <person name="Shi L."/>
            <person name="Shih D."/>
            <person name="Sparrow T."/>
            <person name="Spaulding J."/>
            <person name="Stalker J."/>
            <person name="Stange-Thomann N."/>
            <person name="Stavropoulos S."/>
            <person name="Stone C."/>
            <person name="Strader C."/>
            <person name="Tesfaye S."/>
            <person name="Thomson T."/>
            <person name="Thoulutsang Y."/>
            <person name="Thoulutsang D."/>
            <person name="Topham K."/>
            <person name="Topping I."/>
            <person name="Tsamla T."/>
            <person name="Vassiliev H."/>
            <person name="Vo A."/>
            <person name="Wangchuk T."/>
            <person name="Wangdi T."/>
            <person name="Weiand M."/>
            <person name="Wilkinson J."/>
            <person name="Wilson A."/>
            <person name="Yadav S."/>
            <person name="Young G."/>
            <person name="Yu Q."/>
            <person name="Zembek L."/>
            <person name="Zhong D."/>
            <person name="Zimmer A."/>
            <person name="Zwirko Z."/>
            <person name="Jaffe D.B."/>
            <person name="Alvarez P."/>
            <person name="Brockman W."/>
            <person name="Butler J."/>
            <person name="Chin C."/>
            <person name="Gnerre S."/>
            <person name="Grabherr M."/>
            <person name="Kleber M."/>
            <person name="Mauceli E."/>
            <person name="MacCallum I."/>
        </authorList>
    </citation>
    <scope>NUCLEOTIDE SEQUENCE [LARGE SCALE GENOMIC DNA]</scope>
    <source>
        <strain evidence="4">Tucson 14030-0811.24</strain>
    </source>
</reference>
<dbReference type="EMBL" id="CH963847">
    <property type="protein sequence ID" value="KRF97664.1"/>
    <property type="molecule type" value="Genomic_DNA"/>
</dbReference>
<feature type="domain" description="Peptidase S1" evidence="2">
    <location>
        <begin position="4"/>
        <end position="237"/>
    </location>
</feature>
<dbReference type="CDD" id="cd00190">
    <property type="entry name" value="Tryp_SPc"/>
    <property type="match status" value="1"/>
</dbReference>
<gene>
    <name evidence="3" type="primary">Dwil\GK27396</name>
    <name evidence="3" type="ORF">Dwil_GK27396</name>
</gene>
<evidence type="ECO:0000256" key="1">
    <source>
        <dbReference type="ARBA" id="ARBA00023157"/>
    </source>
</evidence>
<dbReference type="SMART" id="SM00020">
    <property type="entry name" value="Tryp_SPc"/>
    <property type="match status" value="1"/>
</dbReference>
<dbReference type="Pfam" id="PF00089">
    <property type="entry name" value="Trypsin"/>
    <property type="match status" value="1"/>
</dbReference>
<evidence type="ECO:0000313" key="4">
    <source>
        <dbReference type="Proteomes" id="UP000007798"/>
    </source>
</evidence>
<dbReference type="InParanoid" id="A0A0Q9WP81"/>
<dbReference type="InterPro" id="IPR043504">
    <property type="entry name" value="Peptidase_S1_PA_chymotrypsin"/>
</dbReference>
<dbReference type="SUPFAM" id="SSF50494">
    <property type="entry name" value="Trypsin-like serine proteases"/>
    <property type="match status" value="1"/>
</dbReference>
<dbReference type="STRING" id="7260.A0A0Q9WP81"/>
<dbReference type="PANTHER" id="PTHR24252:SF7">
    <property type="entry name" value="HYALIN"/>
    <property type="match status" value="1"/>
</dbReference>
<proteinExistence type="predicted"/>
<keyword evidence="1" id="KW-1015">Disulfide bond</keyword>
<dbReference type="PROSITE" id="PS50240">
    <property type="entry name" value="TRYPSIN_DOM"/>
    <property type="match status" value="1"/>
</dbReference>
<sequence>MERIVNGQQAGEGQFPYIVALELLLNETSLSCGGSIIANDWILTAAHCTQDALRVIIYYGSIEKSKAQVVVEVQASSIIQHPKYDRTVLTNDISLIHSKWVEFNDRIQRISLPRPEQFGESFEGQWSRTAGWGSTFDYEVVKVPKRLQWANLQITPKFLCEVTYSHDANITENVLCAGSPYQQSSCVRDSGGPLVLIKENILVGVTSHGHSRRCRLGFPSVYTRVSKYLDWIREKSNVTS</sequence>
<dbReference type="OrthoDB" id="7859213at2759"/>
<dbReference type="AlphaFoldDB" id="A0A0Q9WP81"/>